<accession>A0A1M6MFD1</accession>
<dbReference type="Gene3D" id="3.40.630.10">
    <property type="entry name" value="Zn peptidases"/>
    <property type="match status" value="1"/>
</dbReference>
<dbReference type="RefSeq" id="WP_110942007.1">
    <property type="nucleotide sequence ID" value="NZ_FQZV01000044.1"/>
</dbReference>
<protein>
    <submittedName>
        <fullName evidence="10">G-D-glutamyl-meso-diaminopimelate peptidase</fullName>
    </submittedName>
</protein>
<dbReference type="InterPro" id="IPR000834">
    <property type="entry name" value="Peptidase_M14"/>
</dbReference>
<evidence type="ECO:0000256" key="5">
    <source>
        <dbReference type="ARBA" id="ARBA00022833"/>
    </source>
</evidence>
<dbReference type="GO" id="GO:0008270">
    <property type="term" value="F:zinc ion binding"/>
    <property type="evidence" value="ECO:0007669"/>
    <property type="project" value="InterPro"/>
</dbReference>
<keyword evidence="5" id="KW-0862">Zinc</keyword>
<dbReference type="GO" id="GO:0004181">
    <property type="term" value="F:metallocarboxypeptidase activity"/>
    <property type="evidence" value="ECO:0007669"/>
    <property type="project" value="InterPro"/>
</dbReference>
<evidence type="ECO:0000256" key="3">
    <source>
        <dbReference type="ARBA" id="ARBA00022670"/>
    </source>
</evidence>
<dbReference type="GO" id="GO:0005615">
    <property type="term" value="C:extracellular space"/>
    <property type="evidence" value="ECO:0007669"/>
    <property type="project" value="TreeGrafter"/>
</dbReference>
<dbReference type="PANTHER" id="PTHR11705">
    <property type="entry name" value="PROTEASE FAMILY M14 CARBOXYPEPTIDASE A,B"/>
    <property type="match status" value="1"/>
</dbReference>
<organism evidence="10 11">
    <name type="scientific">Geosporobacter subterraneus DSM 17957</name>
    <dbReference type="NCBI Taxonomy" id="1121919"/>
    <lineage>
        <taxon>Bacteria</taxon>
        <taxon>Bacillati</taxon>
        <taxon>Bacillota</taxon>
        <taxon>Clostridia</taxon>
        <taxon>Peptostreptococcales</taxon>
        <taxon>Thermotaleaceae</taxon>
        <taxon>Geosporobacter</taxon>
    </lineage>
</organism>
<dbReference type="PANTHER" id="PTHR11705:SF143">
    <property type="entry name" value="SLL0236 PROTEIN"/>
    <property type="match status" value="1"/>
</dbReference>
<keyword evidence="3" id="KW-0645">Protease</keyword>
<dbReference type="Proteomes" id="UP000184536">
    <property type="component" value="Unassembled WGS sequence"/>
</dbReference>
<dbReference type="SMART" id="SM00631">
    <property type="entry name" value="Zn_pept"/>
    <property type="match status" value="1"/>
</dbReference>
<reference evidence="11" key="1">
    <citation type="submission" date="2016-11" db="EMBL/GenBank/DDBJ databases">
        <authorList>
            <person name="Varghese N."/>
            <person name="Submissions S."/>
        </authorList>
    </citation>
    <scope>NUCLEOTIDE SEQUENCE [LARGE SCALE GENOMIC DNA]</scope>
    <source>
        <strain evidence="11">DSM 17957</strain>
    </source>
</reference>
<evidence type="ECO:0000256" key="6">
    <source>
        <dbReference type="ARBA" id="ARBA00023049"/>
    </source>
</evidence>
<feature type="chain" id="PRO_5038419741" evidence="8">
    <location>
        <begin position="19"/>
        <end position="338"/>
    </location>
</feature>
<comment type="cofactor">
    <cofactor evidence="1">
        <name>Zn(2+)</name>
        <dbReference type="ChEBI" id="CHEBI:29105"/>
    </cofactor>
</comment>
<name>A0A1M6MFD1_9FIRM</name>
<dbReference type="PROSITE" id="PS51257">
    <property type="entry name" value="PROKAR_LIPOPROTEIN"/>
    <property type="match status" value="1"/>
</dbReference>
<comment type="similarity">
    <text evidence="2 7">Belongs to the peptidase M14 family.</text>
</comment>
<feature type="active site" description="Proton donor/acceptor" evidence="7">
    <location>
        <position position="302"/>
    </location>
</feature>
<dbReference type="OrthoDB" id="9811296at2"/>
<dbReference type="SUPFAM" id="SSF53187">
    <property type="entry name" value="Zn-dependent exopeptidases"/>
    <property type="match status" value="1"/>
</dbReference>
<evidence type="ECO:0000313" key="11">
    <source>
        <dbReference type="Proteomes" id="UP000184536"/>
    </source>
</evidence>
<dbReference type="STRING" id="1121919.SAMN02745975_02960"/>
<evidence type="ECO:0000259" key="9">
    <source>
        <dbReference type="PROSITE" id="PS52035"/>
    </source>
</evidence>
<evidence type="ECO:0000256" key="2">
    <source>
        <dbReference type="ARBA" id="ARBA00005988"/>
    </source>
</evidence>
<evidence type="ECO:0000313" key="10">
    <source>
        <dbReference type="EMBL" id="SHJ82202.1"/>
    </source>
</evidence>
<evidence type="ECO:0000256" key="7">
    <source>
        <dbReference type="PROSITE-ProRule" id="PRU01379"/>
    </source>
</evidence>
<keyword evidence="11" id="KW-1185">Reference proteome</keyword>
<dbReference type="Pfam" id="PF00246">
    <property type="entry name" value="Peptidase_M14"/>
    <property type="match status" value="1"/>
</dbReference>
<dbReference type="PROSITE" id="PS52035">
    <property type="entry name" value="PEPTIDASE_M14"/>
    <property type="match status" value="1"/>
</dbReference>
<evidence type="ECO:0000256" key="4">
    <source>
        <dbReference type="ARBA" id="ARBA00022801"/>
    </source>
</evidence>
<feature type="signal peptide" evidence="8">
    <location>
        <begin position="1"/>
        <end position="18"/>
    </location>
</feature>
<proteinExistence type="inferred from homology"/>
<dbReference type="EMBL" id="FQZV01000044">
    <property type="protein sequence ID" value="SHJ82202.1"/>
    <property type="molecule type" value="Genomic_DNA"/>
</dbReference>
<dbReference type="PRINTS" id="PR00765">
    <property type="entry name" value="CRBOXYPTASEA"/>
</dbReference>
<keyword evidence="4" id="KW-0378">Hydrolase</keyword>
<dbReference type="GO" id="GO:0006508">
    <property type="term" value="P:proteolysis"/>
    <property type="evidence" value="ECO:0007669"/>
    <property type="project" value="UniProtKB-KW"/>
</dbReference>
<gene>
    <name evidence="10" type="ORF">SAMN02745975_02960</name>
</gene>
<evidence type="ECO:0000256" key="8">
    <source>
        <dbReference type="SAM" id="SignalP"/>
    </source>
</evidence>
<keyword evidence="6" id="KW-0482">Metalloprotease</keyword>
<dbReference type="AlphaFoldDB" id="A0A1M6MFD1"/>
<feature type="domain" description="Peptidase M14" evidence="9">
    <location>
        <begin position="42"/>
        <end position="334"/>
    </location>
</feature>
<evidence type="ECO:0000256" key="1">
    <source>
        <dbReference type="ARBA" id="ARBA00001947"/>
    </source>
</evidence>
<keyword evidence="8" id="KW-0732">Signal</keyword>
<sequence length="338" mass="38807">MQKIFLLILIISIAISGAGCDSSYATKKRITKEQDRIVTGKLKYDYDVMEKDLRALRRKYGEAISYTSIGKSVEGRELYAVKIGKGDQKLLVVGSVHAREWMTSYLLMNLLELYLEAGQEGKRVGAYNIRKMLQDATITFVPMLNPDGVDLVLNGVGDRDKASLMHMNENIEDFSRWKANIAGVDLNRQFNADWADTVSKEAPSFENYKGESYLDQPESQALAALAEQEDFDITAAYHLSGSVIFWYYHQEGANYRRDLRIARRIRWITGYKLVKEKDSDEVAAGFKDWFVKVYKRPGYTIEIGDKRYDEIVVEDISRFVRENRKVIPYLAKEAKKIK</sequence>